<dbReference type="PANTHER" id="PTHR30055:SF234">
    <property type="entry name" value="HTH-TYPE TRANSCRIPTIONAL REGULATOR BETI"/>
    <property type="match status" value="1"/>
</dbReference>
<dbReference type="RefSeq" id="WP_107576128.1">
    <property type="nucleotide sequence ID" value="NZ_PZPL01000002.1"/>
</dbReference>
<dbReference type="InterPro" id="IPR001647">
    <property type="entry name" value="HTH_TetR"/>
</dbReference>
<dbReference type="Pfam" id="PF00440">
    <property type="entry name" value="TetR_N"/>
    <property type="match status" value="1"/>
</dbReference>
<name>A0A2T4UP75_9MICO</name>
<keyword evidence="1" id="KW-0805">Transcription regulation</keyword>
<dbReference type="Pfam" id="PF21351">
    <property type="entry name" value="TetR_C_41"/>
    <property type="match status" value="1"/>
</dbReference>
<evidence type="ECO:0000256" key="4">
    <source>
        <dbReference type="PROSITE-ProRule" id="PRU00335"/>
    </source>
</evidence>
<dbReference type="InterPro" id="IPR050109">
    <property type="entry name" value="HTH-type_TetR-like_transc_reg"/>
</dbReference>
<keyword evidence="3" id="KW-0804">Transcription</keyword>
<accession>A0A2T4UP75</accession>
<feature type="DNA-binding region" description="H-T-H motif" evidence="4">
    <location>
        <begin position="31"/>
        <end position="50"/>
    </location>
</feature>
<dbReference type="PROSITE" id="PS01081">
    <property type="entry name" value="HTH_TETR_1"/>
    <property type="match status" value="1"/>
</dbReference>
<feature type="domain" description="HTH tetR-type" evidence="5">
    <location>
        <begin position="8"/>
        <end position="68"/>
    </location>
</feature>
<dbReference type="GO" id="GO:0003700">
    <property type="term" value="F:DNA-binding transcription factor activity"/>
    <property type="evidence" value="ECO:0007669"/>
    <property type="project" value="TreeGrafter"/>
</dbReference>
<dbReference type="SUPFAM" id="SSF46689">
    <property type="entry name" value="Homeodomain-like"/>
    <property type="match status" value="1"/>
</dbReference>
<keyword evidence="2 4" id="KW-0238">DNA-binding</keyword>
<evidence type="ECO:0000259" key="5">
    <source>
        <dbReference type="PROSITE" id="PS50977"/>
    </source>
</evidence>
<comment type="caution">
    <text evidence="6">The sequence shown here is derived from an EMBL/GenBank/DDBJ whole genome shotgun (WGS) entry which is preliminary data.</text>
</comment>
<evidence type="ECO:0000256" key="3">
    <source>
        <dbReference type="ARBA" id="ARBA00023163"/>
    </source>
</evidence>
<dbReference type="PRINTS" id="PR00455">
    <property type="entry name" value="HTHTETR"/>
</dbReference>
<dbReference type="AlphaFoldDB" id="A0A2T4UP75"/>
<dbReference type="InterPro" id="IPR023772">
    <property type="entry name" value="DNA-bd_HTH_TetR-type_CS"/>
</dbReference>
<dbReference type="InterPro" id="IPR009057">
    <property type="entry name" value="Homeodomain-like_sf"/>
</dbReference>
<keyword evidence="7" id="KW-1185">Reference proteome</keyword>
<dbReference type="PROSITE" id="PS50977">
    <property type="entry name" value="HTH_TETR_2"/>
    <property type="match status" value="1"/>
</dbReference>
<evidence type="ECO:0000313" key="6">
    <source>
        <dbReference type="EMBL" id="PTL71319.1"/>
    </source>
</evidence>
<dbReference type="GO" id="GO:0000976">
    <property type="term" value="F:transcription cis-regulatory region binding"/>
    <property type="evidence" value="ECO:0007669"/>
    <property type="project" value="TreeGrafter"/>
</dbReference>
<proteinExistence type="predicted"/>
<dbReference type="Gene3D" id="1.10.357.10">
    <property type="entry name" value="Tetracycline Repressor, domain 2"/>
    <property type="match status" value="1"/>
</dbReference>
<dbReference type="PANTHER" id="PTHR30055">
    <property type="entry name" value="HTH-TYPE TRANSCRIPTIONAL REGULATOR RUTR"/>
    <property type="match status" value="1"/>
</dbReference>
<evidence type="ECO:0000313" key="7">
    <source>
        <dbReference type="Proteomes" id="UP000241085"/>
    </source>
</evidence>
<protein>
    <submittedName>
        <fullName evidence="6">TetR family transcriptional regulator</fullName>
    </submittedName>
</protein>
<evidence type="ECO:0000256" key="1">
    <source>
        <dbReference type="ARBA" id="ARBA00023015"/>
    </source>
</evidence>
<dbReference type="Proteomes" id="UP000241085">
    <property type="component" value="Unassembled WGS sequence"/>
</dbReference>
<sequence length="205" mass="22034">MQRSERGDATRQSLIAHARTRFARQGFAAVSLSQIVADAGVTKGALYHHFASKSELFEAVLEQVQWEVGERVAAAAEAVVVPAEGLSERGWLELLAGCEAFLDVATEEGTRQILLVDGPAVVGWSRWRDLDEVNSARHLEEAVVALHMAGALTDVDPRAVTLLLSGALNEAALWIAHSADRKRDLAAAMTALTAMLEGVRRPTAS</sequence>
<dbReference type="EMBL" id="PZPL01000002">
    <property type="protein sequence ID" value="PTL71319.1"/>
    <property type="molecule type" value="Genomic_DNA"/>
</dbReference>
<reference evidence="6 7" key="1">
    <citation type="submission" date="2018-03" db="EMBL/GenBank/DDBJ databases">
        <title>Bacteriophage NCPPB3778 and a type I-E CRISPR drive the evolution of the US Biological Select Agent, Rathayibacter toxicus.</title>
        <authorList>
            <person name="Davis E.W.II."/>
            <person name="Tabima J.F."/>
            <person name="Weisberg A.J."/>
            <person name="Dantas Lopes L."/>
            <person name="Wiseman M.S."/>
            <person name="Wiseman M.S."/>
            <person name="Pupko T."/>
            <person name="Belcher M.S."/>
            <person name="Sechler A.J."/>
            <person name="Tancos M.A."/>
            <person name="Schroeder B.K."/>
            <person name="Murray T.D."/>
            <person name="Luster D.G."/>
            <person name="Schneider W.L."/>
            <person name="Rogers E."/>
            <person name="Andreote F.D."/>
            <person name="Grunwald N.J."/>
            <person name="Putnam M.L."/>
            <person name="Chang J.H."/>
        </authorList>
    </citation>
    <scope>NUCLEOTIDE SEQUENCE [LARGE SCALE GENOMIC DNA]</scope>
    <source>
        <strain evidence="6 7">DSM 15933</strain>
    </source>
</reference>
<gene>
    <name evidence="6" type="ORF">C1I63_19035</name>
</gene>
<evidence type="ECO:0000256" key="2">
    <source>
        <dbReference type="ARBA" id="ARBA00023125"/>
    </source>
</evidence>
<organism evidence="6 7">
    <name type="scientific">Rathayibacter caricis DSM 15933</name>
    <dbReference type="NCBI Taxonomy" id="1328867"/>
    <lineage>
        <taxon>Bacteria</taxon>
        <taxon>Bacillati</taxon>
        <taxon>Actinomycetota</taxon>
        <taxon>Actinomycetes</taxon>
        <taxon>Micrococcales</taxon>
        <taxon>Microbacteriaceae</taxon>
        <taxon>Rathayibacter</taxon>
    </lineage>
</organism>
<dbReference type="InterPro" id="IPR049484">
    <property type="entry name" value="Rv0078-like_C"/>
</dbReference>